<evidence type="ECO:0000313" key="2">
    <source>
        <dbReference type="EMBL" id="RHW31913.1"/>
    </source>
</evidence>
<dbReference type="SUPFAM" id="SSF52141">
    <property type="entry name" value="Uracil-DNA glycosylase-like"/>
    <property type="match status" value="1"/>
</dbReference>
<reference evidence="2 3" key="1">
    <citation type="journal article" date="2007" name="Int. J. Syst. Evol. Microbiol.">
        <title>Oceanobacillus profundus sp. nov., isolated from a deep-sea sediment core.</title>
        <authorList>
            <person name="Kim Y.G."/>
            <person name="Choi D.H."/>
            <person name="Hyun S."/>
            <person name="Cho B.C."/>
        </authorList>
    </citation>
    <scope>NUCLEOTIDE SEQUENCE [LARGE SCALE GENOMIC DNA]</scope>
    <source>
        <strain evidence="2 3">DSM 18246</strain>
    </source>
</reference>
<feature type="domain" description="Uracil-DNA glycosylase-like" evidence="1">
    <location>
        <begin position="63"/>
        <end position="172"/>
    </location>
</feature>
<accession>A0A417YGI5</accession>
<name>A0A417YGI5_9BACI</name>
<dbReference type="EMBL" id="QWEH01000007">
    <property type="protein sequence ID" value="RHW31913.1"/>
    <property type="molecule type" value="Genomic_DNA"/>
</dbReference>
<keyword evidence="3" id="KW-1185">Reference proteome</keyword>
<dbReference type="AlphaFoldDB" id="A0A417YGI5"/>
<dbReference type="InterPro" id="IPR036895">
    <property type="entry name" value="Uracil-DNA_glycosylase-like_sf"/>
</dbReference>
<evidence type="ECO:0000259" key="1">
    <source>
        <dbReference type="Pfam" id="PF03167"/>
    </source>
</evidence>
<dbReference type="Proteomes" id="UP000285456">
    <property type="component" value="Unassembled WGS sequence"/>
</dbReference>
<gene>
    <name evidence="2" type="ORF">D1B32_11785</name>
</gene>
<organism evidence="2 3">
    <name type="scientific">Oceanobacillus profundus</name>
    <dbReference type="NCBI Taxonomy" id="372463"/>
    <lineage>
        <taxon>Bacteria</taxon>
        <taxon>Bacillati</taxon>
        <taxon>Bacillota</taxon>
        <taxon>Bacilli</taxon>
        <taxon>Bacillales</taxon>
        <taxon>Bacillaceae</taxon>
        <taxon>Oceanobacillus</taxon>
    </lineage>
</organism>
<evidence type="ECO:0000313" key="3">
    <source>
        <dbReference type="Proteomes" id="UP000285456"/>
    </source>
</evidence>
<dbReference type="InterPro" id="IPR005122">
    <property type="entry name" value="Uracil-DNA_glycosylase-like"/>
</dbReference>
<protein>
    <recommendedName>
        <fullName evidence="1">Uracil-DNA glycosylase-like domain-containing protein</fullName>
    </recommendedName>
</protein>
<dbReference type="Gene3D" id="3.40.470.10">
    <property type="entry name" value="Uracil-DNA glycosylase-like domain"/>
    <property type="match status" value="1"/>
</dbReference>
<comment type="caution">
    <text evidence="2">The sequence shown here is derived from an EMBL/GenBank/DDBJ whole genome shotgun (WGS) entry which is preliminary data.</text>
</comment>
<dbReference type="OrthoDB" id="2989448at2"/>
<proteinExistence type="predicted"/>
<sequence length="209" mass="24094">MKDDFAFDMSDISPIIFKPDYYNSYPSFVNRSNGISHFHLKTSIMSCSTCSYHEGDYTLPLNNMHASFMIVGETPYDVHFETEHGQILSHIIRQLHVDLDHIYLTSIKKSVEAVDPCHKHLSSEVIVIQPKMIVALGYGPANSLSDQIDFPGQGKTLINGSDFVVTHSLEDIIHEPSKYEELFQHMQMAFNQWQFRLQQQRSDYNYSRV</sequence>
<dbReference type="Pfam" id="PF03167">
    <property type="entry name" value="UDG"/>
    <property type="match status" value="1"/>
</dbReference>
<dbReference type="RefSeq" id="WP_118889471.1">
    <property type="nucleotide sequence ID" value="NZ_PHUT01000007.1"/>
</dbReference>